<feature type="compositionally biased region" description="Polar residues" evidence="1">
    <location>
        <begin position="515"/>
        <end position="524"/>
    </location>
</feature>
<dbReference type="Proteomes" id="UP000030640">
    <property type="component" value="Unassembled WGS sequence"/>
</dbReference>
<dbReference type="RefSeq" id="XP_008815263.1">
    <property type="nucleotide sequence ID" value="XM_008817041.1"/>
</dbReference>
<feature type="compositionally biased region" description="Low complexity" evidence="1">
    <location>
        <begin position="583"/>
        <end position="595"/>
    </location>
</feature>
<feature type="compositionally biased region" description="Basic and acidic residues" evidence="1">
    <location>
        <begin position="1567"/>
        <end position="1598"/>
    </location>
</feature>
<evidence type="ECO:0000256" key="1">
    <source>
        <dbReference type="SAM" id="MobiDB-lite"/>
    </source>
</evidence>
<feature type="compositionally biased region" description="Basic and acidic residues" evidence="1">
    <location>
        <begin position="865"/>
        <end position="882"/>
    </location>
</feature>
<dbReference type="OrthoDB" id="371925at2759"/>
<sequence length="1598" mass="181841">MHNPNRRNFSNIQKKKNVNDILQIKKDRTYQTFGTHTTYSRANHPSSMVNPNFPTNGNRRKEMNDETIYGYSNIEVKNKILDKENMIKNKVYNNASSSLKKKNYYEKLNATNNEEKEFVKPKNTVLSEHIGKNYVEKKYGDHNNLTKDRSKFRRIGYYNEENSLKTNSAYNTVNNAVASKGAVPNASGSAPHRKFNDLKEAPSGTAGNNTEEAINNAKGGAAEGTHSQKQNFDHFGKKNLMYTKSNKDHRGNYNYSKMNRNMNKYGNADFRDPPQGTVPVGTTGVGTQGAVPPLPPQPISYMGRDKLYQKNQIEQNSKPNMKNVMGGKGSYKNDTLAPKDKILNEENFIQHNKMSDNGVATGLGHNEFQRNKNVPNSKSAMMNQKNGSKKGIHHSRHNDDMVMNHERAPNNYALKHHNPNMKRNMYAHYPNASKNEKNMPQHKYAVDKDGNRKEHQNFSLSTIDSNFSHQNAFDKKFGSKFVDPHMKDRMEGIKENSADFSAPLGETKGEDKKYPQNSSNNNEKGINGLDRGAPLGDNEEDEYLSTVEYNHCPQVVGVATTNSCVNNNAGGNNTKQSFKKDGGNAPNGSGNANLGEKQRFFDRADVNAPSKSYQYNTVDSGKVSPEFGNDKANMMTCERRGRNVENASDVVSNVAAVNVNTFNLGSANRISKRYTAVNTHHMRDKSLPQSANPYGSTPQYEDAKQVRKRYNNMQGTYKGKKATNYDPPNDEDYQRYPSSEDYNNNSNHLNNFFYENVNNNEEERMSKNANDDVDLDENHYNPRKEHNYANRKMNYQHYPERSVKRLHHDTMMNYAKDSRKRDSYGPAFETYSEEYYPDQECTSQVNSAYEEYREEDYPDVSYSDMDNRENRRNYQRSYSHDSKSEKGALTIIRLPAENKKQVKKKKKNIVSYGKSLAEMYSTAIPINEQVDPYALKALSKNENLDEKIYALIPKSVVEVREYDDVTHVTLQSSSPLFVNQNDNVKQHIITTTYHQKSDDIPNIASCVVPESDESLKESLEKSKESLSGGENDKNLKSIIRGTSLRNKSGSSLSVKFKLSQGDQENKSQGENENKTKSLKGEDNEKELNKKIEDHILSEELRNLKIDKSITEKKRASIFDEPKRRLRQEKKSEPNRKLVLDSNKVKNATEIKLKKIQHVTGLLEKYDIPNPFESYNLDPIDYSQLPGKNNSAKLMSLAHTVSNSYYKYVLKSMEKEEIKEVFNEKRKKMILKLIALLGNQINSEIKKRFSEANAADTSKESALKKKENVKPKMSPKEREIKVEEHNLICQYWEKQSECMSMLIKEWNKISEILESINVDPNNMISSLISLYGEKTVSDFHLSFDQIKESNIELDVNVDDISIPNIGEPPENKFDPTGLTVASLIQDMKWDVDLEFSLNQIREEWKNENKQNKKLIQKKIIEGIKHRIGLLDYLNKVEVNLNAFAKIIEGRMISNDDVKSQLRSMQDLSEDGILSKLLENLECNKMDINADSFRTPTSFFISHHLPMTMCSLSDKSKMDDVKEREENGSSGDGNGSGSGERGSNSSGDGSGNGSDNGSSNDNGKGNDNQSEHEQNKENEKNSDEDTSEVKEIAGEERRRE</sequence>
<feature type="compositionally biased region" description="Basic and acidic residues" evidence="1">
    <location>
        <begin position="1014"/>
        <end position="1035"/>
    </location>
</feature>
<feature type="region of interest" description="Disordered" evidence="1">
    <location>
        <begin position="568"/>
        <end position="595"/>
    </location>
</feature>
<dbReference type="GeneID" id="20036711"/>
<dbReference type="VEuPathDB" id="PlasmoDB:C922_01437"/>
<keyword evidence="3" id="KW-1185">Reference proteome</keyword>
<feature type="region of interest" description="Disordered" evidence="1">
    <location>
        <begin position="182"/>
        <end position="212"/>
    </location>
</feature>
<feature type="region of interest" description="Disordered" evidence="1">
    <location>
        <begin position="853"/>
        <end position="882"/>
    </location>
</feature>
<reference evidence="2 3" key="1">
    <citation type="submission" date="2013-02" db="EMBL/GenBank/DDBJ databases">
        <title>The Genome Sequence of Plasmodium inui San Antonio 1.</title>
        <authorList>
            <consortium name="The Broad Institute Genome Sequencing Platform"/>
            <consortium name="The Broad Institute Genome Sequencing Center for Infectious Disease"/>
            <person name="Neafsey D."/>
            <person name="Cheeseman I."/>
            <person name="Volkman S."/>
            <person name="Adams J."/>
            <person name="Walker B."/>
            <person name="Young S.K."/>
            <person name="Zeng Q."/>
            <person name="Gargeya S."/>
            <person name="Fitzgerald M."/>
            <person name="Haas B."/>
            <person name="Abouelleil A."/>
            <person name="Alvarado L."/>
            <person name="Arachchi H.M."/>
            <person name="Berlin A.M."/>
            <person name="Chapman S.B."/>
            <person name="Dewar J."/>
            <person name="Goldberg J."/>
            <person name="Griggs A."/>
            <person name="Gujja S."/>
            <person name="Hansen M."/>
            <person name="Howarth C."/>
            <person name="Imamovic A."/>
            <person name="Larimer J."/>
            <person name="McCowan C."/>
            <person name="Murphy C."/>
            <person name="Neiman D."/>
            <person name="Pearson M."/>
            <person name="Priest M."/>
            <person name="Roberts A."/>
            <person name="Saif S."/>
            <person name="Shea T."/>
            <person name="Sisk P."/>
            <person name="Sykes S."/>
            <person name="Wortman J."/>
            <person name="Nusbaum C."/>
            <person name="Birren B."/>
        </authorList>
    </citation>
    <scope>NUCLEOTIDE SEQUENCE [LARGE SCALE GENOMIC DNA]</scope>
    <source>
        <strain evidence="2 3">San Antonio 1</strain>
    </source>
</reference>
<feature type="region of interest" description="Disordered" evidence="1">
    <location>
        <begin position="1255"/>
        <end position="1276"/>
    </location>
</feature>
<organism evidence="2 3">
    <name type="scientific">Plasmodium inui San Antonio 1</name>
    <dbReference type="NCBI Taxonomy" id="1237626"/>
    <lineage>
        <taxon>Eukaryota</taxon>
        <taxon>Sar</taxon>
        <taxon>Alveolata</taxon>
        <taxon>Apicomplexa</taxon>
        <taxon>Aconoidasida</taxon>
        <taxon>Haemosporida</taxon>
        <taxon>Plasmodiidae</taxon>
        <taxon>Plasmodium</taxon>
        <taxon>Plasmodium (Plasmodium)</taxon>
    </lineage>
</organism>
<feature type="compositionally biased region" description="Polar residues" evidence="1">
    <location>
        <begin position="1043"/>
        <end position="1053"/>
    </location>
</feature>
<feature type="region of interest" description="Disordered" evidence="1">
    <location>
        <begin position="38"/>
        <end position="60"/>
    </location>
</feature>
<feature type="compositionally biased region" description="Gly residues" evidence="1">
    <location>
        <begin position="1528"/>
        <end position="1538"/>
    </location>
</feature>
<evidence type="ECO:0000313" key="3">
    <source>
        <dbReference type="Proteomes" id="UP000030640"/>
    </source>
</evidence>
<feature type="region of interest" description="Disordered" evidence="1">
    <location>
        <begin position="495"/>
        <end position="538"/>
    </location>
</feature>
<proteinExistence type="predicted"/>
<feature type="region of interest" description="Disordered" evidence="1">
    <location>
        <begin position="1014"/>
        <end position="1085"/>
    </location>
</feature>
<feature type="compositionally biased region" description="Basic and acidic residues" evidence="1">
    <location>
        <begin position="1063"/>
        <end position="1085"/>
    </location>
</feature>
<feature type="region of interest" description="Disordered" evidence="1">
    <location>
        <begin position="1513"/>
        <end position="1598"/>
    </location>
</feature>
<accession>W7A9P5</accession>
<feature type="compositionally biased region" description="Basic and acidic residues" evidence="1">
    <location>
        <begin position="1513"/>
        <end position="1525"/>
    </location>
</feature>
<name>W7A9P5_9APIC</name>
<feature type="region of interest" description="Disordered" evidence="1">
    <location>
        <begin position="679"/>
        <end position="738"/>
    </location>
</feature>
<evidence type="ECO:0000313" key="2">
    <source>
        <dbReference type="EMBL" id="EUD68415.1"/>
    </source>
</evidence>
<feature type="compositionally biased region" description="Polar residues" evidence="1">
    <location>
        <begin position="687"/>
        <end position="699"/>
    </location>
</feature>
<feature type="compositionally biased region" description="Basic and acidic residues" evidence="1">
    <location>
        <begin position="1256"/>
        <end position="1276"/>
    </location>
</feature>
<feature type="compositionally biased region" description="Polar residues" evidence="1">
    <location>
        <begin position="38"/>
        <end position="57"/>
    </location>
</feature>
<gene>
    <name evidence="2" type="ORF">C922_01437</name>
</gene>
<protein>
    <submittedName>
        <fullName evidence="2">Uncharacterized protein</fullName>
    </submittedName>
</protein>
<feature type="compositionally biased region" description="Low complexity" evidence="1">
    <location>
        <begin position="1553"/>
        <end position="1566"/>
    </location>
</feature>
<dbReference type="EMBL" id="KI965463">
    <property type="protein sequence ID" value="EUD68415.1"/>
    <property type="molecule type" value="Genomic_DNA"/>
</dbReference>